<evidence type="ECO:0000313" key="12">
    <source>
        <dbReference type="EMBL" id="AVO43614.1"/>
    </source>
</evidence>
<evidence type="ECO:0000256" key="6">
    <source>
        <dbReference type="ARBA" id="ARBA00022968"/>
    </source>
</evidence>
<keyword evidence="8 10" id="KW-0186">Copper</keyword>
<comment type="function">
    <text evidence="1 10">Exerts its effect at some terminal stage of cytochrome c oxidase synthesis, probably by being involved in the insertion of the copper B into subunit I.</text>
</comment>
<dbReference type="AlphaFoldDB" id="A0A2S0N638"/>
<dbReference type="GO" id="GO:0008535">
    <property type="term" value="P:respiratory chain complex IV assembly"/>
    <property type="evidence" value="ECO:0007669"/>
    <property type="project" value="UniProtKB-UniRule"/>
</dbReference>
<accession>A0A2S0N638</accession>
<dbReference type="NCBIfam" id="NF003465">
    <property type="entry name" value="PRK05089.1"/>
    <property type="match status" value="1"/>
</dbReference>
<evidence type="ECO:0000313" key="13">
    <source>
        <dbReference type="Proteomes" id="UP000237889"/>
    </source>
</evidence>
<reference evidence="12 13" key="1">
    <citation type="submission" date="2018-03" db="EMBL/GenBank/DDBJ databases">
        <title>Genome sequencing of Phreatobacter sp.</title>
        <authorList>
            <person name="Kim S.-J."/>
            <person name="Heo J."/>
            <person name="Kwon S.-W."/>
        </authorList>
    </citation>
    <scope>NUCLEOTIDE SEQUENCE [LARGE SCALE GENOMIC DNA]</scope>
    <source>
        <strain evidence="12 13">S-12</strain>
    </source>
</reference>
<name>A0A2S0N638_9HYPH</name>
<gene>
    <name evidence="10" type="primary">ctaG</name>
    <name evidence="12" type="ORF">C6569_00120</name>
</gene>
<dbReference type="OrthoDB" id="9804841at2"/>
<keyword evidence="13" id="KW-1185">Reference proteome</keyword>
<dbReference type="HAMAP" id="MF_00155">
    <property type="entry name" value="CtaG"/>
    <property type="match status" value="1"/>
</dbReference>
<evidence type="ECO:0000256" key="4">
    <source>
        <dbReference type="ARBA" id="ARBA00015384"/>
    </source>
</evidence>
<feature type="topological domain" description="Cytoplasmic" evidence="10">
    <location>
        <begin position="1"/>
        <end position="15"/>
    </location>
</feature>
<dbReference type="PANTHER" id="PTHR21320">
    <property type="entry name" value="CYTOCHROME C OXIDASE ASSEMBLY PROTEIN COX11-RELATED"/>
    <property type="match status" value="1"/>
</dbReference>
<keyword evidence="6 10" id="KW-0735">Signal-anchor</keyword>
<dbReference type="EMBL" id="CP027668">
    <property type="protein sequence ID" value="AVO43614.1"/>
    <property type="molecule type" value="Genomic_DNA"/>
</dbReference>
<dbReference type="Proteomes" id="UP000237889">
    <property type="component" value="Chromosome"/>
</dbReference>
<organism evidence="12 13">
    <name type="scientific">Phreatobacter cathodiphilus</name>
    <dbReference type="NCBI Taxonomy" id="1868589"/>
    <lineage>
        <taxon>Bacteria</taxon>
        <taxon>Pseudomonadati</taxon>
        <taxon>Pseudomonadota</taxon>
        <taxon>Alphaproteobacteria</taxon>
        <taxon>Hyphomicrobiales</taxon>
        <taxon>Phreatobacteraceae</taxon>
        <taxon>Phreatobacter</taxon>
    </lineage>
</organism>
<keyword evidence="5 10" id="KW-0812">Transmembrane</keyword>
<evidence type="ECO:0000256" key="2">
    <source>
        <dbReference type="ARBA" id="ARBA00004382"/>
    </source>
</evidence>
<keyword evidence="9 10" id="KW-0472">Membrane</keyword>
<evidence type="ECO:0000256" key="11">
    <source>
        <dbReference type="SAM" id="Phobius"/>
    </source>
</evidence>
<keyword evidence="10" id="KW-0997">Cell inner membrane</keyword>
<dbReference type="PIRSF" id="PIRSF005413">
    <property type="entry name" value="COX11"/>
    <property type="match status" value="1"/>
</dbReference>
<dbReference type="InterPro" id="IPR007533">
    <property type="entry name" value="Cyt_c_oxidase_assmbl_CtaG"/>
</dbReference>
<proteinExistence type="inferred from homology"/>
<dbReference type="GO" id="GO:0005507">
    <property type="term" value="F:copper ion binding"/>
    <property type="evidence" value="ECO:0007669"/>
    <property type="project" value="InterPro"/>
</dbReference>
<evidence type="ECO:0000256" key="8">
    <source>
        <dbReference type="ARBA" id="ARBA00023008"/>
    </source>
</evidence>
<comment type="subcellular location">
    <subcellularLocation>
        <location evidence="2 10">Cell inner membrane</location>
        <topology evidence="2 10">Single-pass type II membrane protein</topology>
        <orientation evidence="2 10">Periplasmic side</orientation>
    </subcellularLocation>
</comment>
<feature type="topological domain" description="Periplasmic" evidence="10">
    <location>
        <begin position="39"/>
        <end position="204"/>
    </location>
</feature>
<evidence type="ECO:0000256" key="9">
    <source>
        <dbReference type="ARBA" id="ARBA00023136"/>
    </source>
</evidence>
<dbReference type="SUPFAM" id="SSF110111">
    <property type="entry name" value="Ctag/Cox11"/>
    <property type="match status" value="1"/>
</dbReference>
<feature type="transmembrane region" description="Helical" evidence="11">
    <location>
        <begin position="20"/>
        <end position="39"/>
    </location>
</feature>
<dbReference type="Pfam" id="PF04442">
    <property type="entry name" value="CtaG_Cox11"/>
    <property type="match status" value="1"/>
</dbReference>
<evidence type="ECO:0000256" key="1">
    <source>
        <dbReference type="ARBA" id="ARBA00004007"/>
    </source>
</evidence>
<evidence type="ECO:0000256" key="10">
    <source>
        <dbReference type="HAMAP-Rule" id="MF_00155"/>
    </source>
</evidence>
<dbReference type="RefSeq" id="WP_106746944.1">
    <property type="nucleotide sequence ID" value="NZ_CP027668.1"/>
</dbReference>
<keyword evidence="10" id="KW-1003">Cell membrane</keyword>
<dbReference type="InterPro" id="IPR023471">
    <property type="entry name" value="CtaG/Cox11_dom_sf"/>
</dbReference>
<comment type="similarity">
    <text evidence="3 10">Belongs to the COX11/CtaG family.</text>
</comment>
<dbReference type="KEGG" id="phr:C6569_00120"/>
<protein>
    <recommendedName>
        <fullName evidence="4 10">Cytochrome c oxidase assembly protein CtaG</fullName>
    </recommendedName>
</protein>
<evidence type="ECO:0000256" key="3">
    <source>
        <dbReference type="ARBA" id="ARBA00009620"/>
    </source>
</evidence>
<dbReference type="PANTHER" id="PTHR21320:SF3">
    <property type="entry name" value="CYTOCHROME C OXIDASE ASSEMBLY PROTEIN COX11, MITOCHONDRIAL-RELATED"/>
    <property type="match status" value="1"/>
</dbReference>
<keyword evidence="7 10" id="KW-1133">Transmembrane helix</keyword>
<dbReference type="Gene3D" id="2.60.370.10">
    <property type="entry name" value="Ctag/Cox11"/>
    <property type="match status" value="1"/>
</dbReference>
<dbReference type="GO" id="GO:0005886">
    <property type="term" value="C:plasma membrane"/>
    <property type="evidence" value="ECO:0007669"/>
    <property type="project" value="UniProtKB-SubCell"/>
</dbReference>
<evidence type="ECO:0000256" key="7">
    <source>
        <dbReference type="ARBA" id="ARBA00022989"/>
    </source>
</evidence>
<evidence type="ECO:0000256" key="5">
    <source>
        <dbReference type="ARBA" id="ARBA00022692"/>
    </source>
</evidence>
<sequence length="204" mass="22298">MSDAHLETATPRDWKRDLKVASAAFAFGLAMFGAAYAAVPLYDLFCRVTGFGGTTMRAERPADRVIDHPVDIRFDSNIGAGLPWRFQVDTTRHSIKAGETHTMTYKVTNLASVPVTGMATYNVAPAETGRYFNKLECFCFTEQTLAPGESREFTVVYFVDPAIADDPSARTANTITLSYTFYRQTQSSKPVAQGAAPTAGSRTN</sequence>